<gene>
    <name evidence="1" type="ORF">SAMN04487970_10942</name>
</gene>
<protein>
    <submittedName>
        <fullName evidence="1">Uncharacterized protein</fullName>
    </submittedName>
</protein>
<reference evidence="2" key="1">
    <citation type="submission" date="2016-10" db="EMBL/GenBank/DDBJ databases">
        <authorList>
            <person name="Varghese N."/>
            <person name="Submissions S."/>
        </authorList>
    </citation>
    <scope>NUCLEOTIDE SEQUENCE [LARGE SCALE GENOMIC DNA]</scope>
    <source>
        <strain evidence="2">CGMCC 1.8946</strain>
    </source>
</reference>
<dbReference type="AlphaFoldDB" id="A0A1G4U1D4"/>
<name>A0A1G4U1D4_9BACL</name>
<organism evidence="1 2">
    <name type="scientific">Paenibacillus tianmuensis</name>
    <dbReference type="NCBI Taxonomy" id="624147"/>
    <lineage>
        <taxon>Bacteria</taxon>
        <taxon>Bacillati</taxon>
        <taxon>Bacillota</taxon>
        <taxon>Bacilli</taxon>
        <taxon>Bacillales</taxon>
        <taxon>Paenibacillaceae</taxon>
        <taxon>Paenibacillus</taxon>
    </lineage>
</organism>
<accession>A0A1G4U1D4</accession>
<dbReference type="EMBL" id="FMTT01000094">
    <property type="protein sequence ID" value="SCW87483.1"/>
    <property type="molecule type" value="Genomic_DNA"/>
</dbReference>
<dbReference type="Proteomes" id="UP000198601">
    <property type="component" value="Unassembled WGS sequence"/>
</dbReference>
<keyword evidence="2" id="KW-1185">Reference proteome</keyword>
<proteinExistence type="predicted"/>
<evidence type="ECO:0000313" key="1">
    <source>
        <dbReference type="EMBL" id="SCW87483.1"/>
    </source>
</evidence>
<evidence type="ECO:0000313" key="2">
    <source>
        <dbReference type="Proteomes" id="UP000198601"/>
    </source>
</evidence>
<sequence>MMNFFKRVLERFEGNCQIRIKEGYLIKDYREIVLLERTDSVITVNENAKEKSLLYEVGIA</sequence>